<reference evidence="1" key="1">
    <citation type="submission" date="2020-07" db="EMBL/GenBank/DDBJ databases">
        <title>The High-quality genome of the commercially important snow crab, Chionoecetes opilio.</title>
        <authorList>
            <person name="Jeong J.-H."/>
            <person name="Ryu S."/>
        </authorList>
    </citation>
    <scope>NUCLEOTIDE SEQUENCE</scope>
    <source>
        <strain evidence="1">MADBK_172401_WGS</strain>
        <tissue evidence="1">Digestive gland</tissue>
    </source>
</reference>
<evidence type="ECO:0000313" key="1">
    <source>
        <dbReference type="EMBL" id="KAG0715824.1"/>
    </source>
</evidence>
<keyword evidence="2" id="KW-1185">Reference proteome</keyword>
<sequence>MIGQGRLSSARQVFYLSTTTSSRCGFSGGSVGLYPSSGCPLKLSSRCKVTLAGCQAGRIHPSLSIPDIWIFSLADSSCGLGCTAARSHSRPCRDAIHFAANFNSSDCSKRNCPPFVSGAPDRPGVSKFARTRLRQEQRGIDFSPEAGNLTMFVLPSDTSRERDPVCRTHFWTIDDIGYLTFVLSRLTVSGQCDLLKVLSHTSLEADRATLLYFTAHLSFRSLNMDVKCYSSATPLEMRMLDSVHHAGVRYRQPGRSGHTPIQVYWWMLVSSHGSSTATHSQYSQKKQKSKAVPPVRCSRCWLSPPKPPS</sequence>
<protein>
    <submittedName>
        <fullName evidence="1">Uncharacterized protein</fullName>
    </submittedName>
</protein>
<proteinExistence type="predicted"/>
<name>A0A8J4Y400_CHIOP</name>
<gene>
    <name evidence="1" type="ORF">GWK47_011053</name>
</gene>
<dbReference type="AlphaFoldDB" id="A0A8J4Y400"/>
<organism evidence="1 2">
    <name type="scientific">Chionoecetes opilio</name>
    <name type="common">Atlantic snow crab</name>
    <name type="synonym">Cancer opilio</name>
    <dbReference type="NCBI Taxonomy" id="41210"/>
    <lineage>
        <taxon>Eukaryota</taxon>
        <taxon>Metazoa</taxon>
        <taxon>Ecdysozoa</taxon>
        <taxon>Arthropoda</taxon>
        <taxon>Crustacea</taxon>
        <taxon>Multicrustacea</taxon>
        <taxon>Malacostraca</taxon>
        <taxon>Eumalacostraca</taxon>
        <taxon>Eucarida</taxon>
        <taxon>Decapoda</taxon>
        <taxon>Pleocyemata</taxon>
        <taxon>Brachyura</taxon>
        <taxon>Eubrachyura</taxon>
        <taxon>Majoidea</taxon>
        <taxon>Majidae</taxon>
        <taxon>Chionoecetes</taxon>
    </lineage>
</organism>
<evidence type="ECO:0000313" key="2">
    <source>
        <dbReference type="Proteomes" id="UP000770661"/>
    </source>
</evidence>
<comment type="caution">
    <text evidence="1">The sequence shown here is derived from an EMBL/GenBank/DDBJ whole genome shotgun (WGS) entry which is preliminary data.</text>
</comment>
<accession>A0A8J4Y400</accession>
<dbReference type="Proteomes" id="UP000770661">
    <property type="component" value="Unassembled WGS sequence"/>
</dbReference>
<dbReference type="EMBL" id="JACEEZ010019332">
    <property type="protein sequence ID" value="KAG0715824.1"/>
    <property type="molecule type" value="Genomic_DNA"/>
</dbReference>